<evidence type="ECO:0000259" key="2">
    <source>
        <dbReference type="Pfam" id="PF03819"/>
    </source>
</evidence>
<evidence type="ECO:0000256" key="1">
    <source>
        <dbReference type="SAM" id="MobiDB-lite"/>
    </source>
</evidence>
<feature type="region of interest" description="Disordered" evidence="1">
    <location>
        <begin position="177"/>
        <end position="204"/>
    </location>
</feature>
<evidence type="ECO:0000313" key="3">
    <source>
        <dbReference type="EMBL" id="PPB49818.1"/>
    </source>
</evidence>
<comment type="caution">
    <text evidence="3">The sequence shown here is derived from an EMBL/GenBank/DDBJ whole genome shotgun (WGS) entry which is preliminary data.</text>
</comment>
<dbReference type="Gene3D" id="1.10.287.1080">
    <property type="entry name" value="MazG-like"/>
    <property type="match status" value="1"/>
</dbReference>
<dbReference type="GO" id="GO:0046061">
    <property type="term" value="P:dATP catabolic process"/>
    <property type="evidence" value="ECO:0007669"/>
    <property type="project" value="TreeGrafter"/>
</dbReference>
<protein>
    <submittedName>
        <fullName evidence="3">Nucleotide pyrophosphohydrolase</fullName>
    </submittedName>
</protein>
<sequence length="243" mass="25726">MPGNLPGAAVERLVEVVGLLRRHCPWTAALDHAALLEYLVEETYELYEAVDDVARTPTPAPELVDELRGELGDVLFQVVLHAQLRAEAGSFGFAEVAGGLTDKLVRRNPHVFAADGSLRSATPAAGGAPWPTSVEGILATWQAVKARERPGRTSPFDGIPHHLPALAFAAKTLGRAGEGGAGEGSIGEGGAGKDRQEPATRSEADLGRELLALVRRAHDAGLDPERALRRAVLDYQRDALDGA</sequence>
<gene>
    <name evidence="3" type="ORF">C4K88_08265</name>
</gene>
<dbReference type="InterPro" id="IPR011551">
    <property type="entry name" value="NTP_PyrPHydrolase_MazG"/>
</dbReference>
<dbReference type="Proteomes" id="UP000239297">
    <property type="component" value="Unassembled WGS sequence"/>
</dbReference>
<dbReference type="GO" id="GO:0046076">
    <property type="term" value="P:dTTP catabolic process"/>
    <property type="evidence" value="ECO:0007669"/>
    <property type="project" value="TreeGrafter"/>
</dbReference>
<dbReference type="InterPro" id="IPR048015">
    <property type="entry name" value="NTP-PPase_MazG-like_N"/>
</dbReference>
<dbReference type="SUPFAM" id="SSF101386">
    <property type="entry name" value="all-alpha NTP pyrophosphatases"/>
    <property type="match status" value="1"/>
</dbReference>
<feature type="domain" description="NTP pyrophosphohydrolase MazG-like" evidence="2">
    <location>
        <begin position="32"/>
        <end position="112"/>
    </location>
</feature>
<dbReference type="EMBL" id="PRKW01000003">
    <property type="protein sequence ID" value="PPB49818.1"/>
    <property type="molecule type" value="Genomic_DNA"/>
</dbReference>
<dbReference type="InterPro" id="IPR004518">
    <property type="entry name" value="MazG-like_dom"/>
</dbReference>
<dbReference type="PANTHER" id="PTHR30522:SF0">
    <property type="entry name" value="NUCLEOSIDE TRIPHOSPHATE PYROPHOSPHOHYDROLASE"/>
    <property type="match status" value="1"/>
</dbReference>
<proteinExistence type="predicted"/>
<dbReference type="PANTHER" id="PTHR30522">
    <property type="entry name" value="NUCLEOSIDE TRIPHOSPHATE PYROPHOSPHOHYDROLASE"/>
    <property type="match status" value="1"/>
</dbReference>
<dbReference type="GO" id="GO:0046081">
    <property type="term" value="P:dUTP catabolic process"/>
    <property type="evidence" value="ECO:0007669"/>
    <property type="project" value="TreeGrafter"/>
</dbReference>
<organism evidence="3 4">
    <name type="scientific">Arthrobacter pityocampae</name>
    <dbReference type="NCBI Taxonomy" id="547334"/>
    <lineage>
        <taxon>Bacteria</taxon>
        <taxon>Bacillati</taxon>
        <taxon>Actinomycetota</taxon>
        <taxon>Actinomycetes</taxon>
        <taxon>Micrococcales</taxon>
        <taxon>Micrococcaceae</taxon>
        <taxon>Arthrobacter</taxon>
    </lineage>
</organism>
<keyword evidence="3" id="KW-0378">Hydrolase</keyword>
<feature type="compositionally biased region" description="Basic and acidic residues" evidence="1">
    <location>
        <begin position="191"/>
        <end position="204"/>
    </location>
</feature>
<keyword evidence="4" id="KW-1185">Reference proteome</keyword>
<dbReference type="OrthoDB" id="9808939at2"/>
<dbReference type="GO" id="GO:0046047">
    <property type="term" value="P:TTP catabolic process"/>
    <property type="evidence" value="ECO:0007669"/>
    <property type="project" value="TreeGrafter"/>
</dbReference>
<dbReference type="Pfam" id="PF03819">
    <property type="entry name" value="MazG"/>
    <property type="match status" value="1"/>
</dbReference>
<dbReference type="CDD" id="cd11528">
    <property type="entry name" value="NTP-PPase_MazG_Nterm"/>
    <property type="match status" value="1"/>
</dbReference>
<reference evidence="3 4" key="1">
    <citation type="journal article" date="2014" name="Int. J. Syst. Evol. Microbiol.">
        <title>Arthrobacter pityocampae sp. nov., isolated from Thaumetopoea pityocampa (Lep., Thaumetopoeidae).</title>
        <authorList>
            <person name="Ince I.A."/>
            <person name="Demirbag Z."/>
            <person name="Kati H."/>
        </authorList>
    </citation>
    <scope>NUCLEOTIDE SEQUENCE [LARGE SCALE GENOMIC DNA]</scope>
    <source>
        <strain evidence="3 4">Tp2</strain>
    </source>
</reference>
<feature type="compositionally biased region" description="Gly residues" evidence="1">
    <location>
        <begin position="177"/>
        <end position="190"/>
    </location>
</feature>
<dbReference type="GO" id="GO:0006203">
    <property type="term" value="P:dGTP catabolic process"/>
    <property type="evidence" value="ECO:0007669"/>
    <property type="project" value="TreeGrafter"/>
</dbReference>
<evidence type="ECO:0000313" key="4">
    <source>
        <dbReference type="Proteomes" id="UP000239297"/>
    </source>
</evidence>
<dbReference type="AlphaFoldDB" id="A0A2S5IZ25"/>
<dbReference type="GO" id="GO:0047429">
    <property type="term" value="F:nucleoside triphosphate diphosphatase activity"/>
    <property type="evidence" value="ECO:0007669"/>
    <property type="project" value="TreeGrafter"/>
</dbReference>
<dbReference type="GO" id="GO:0046052">
    <property type="term" value="P:UTP catabolic process"/>
    <property type="evidence" value="ECO:0007669"/>
    <property type="project" value="TreeGrafter"/>
</dbReference>
<accession>A0A2S5IZ25</accession>
<name>A0A2S5IZ25_9MICC</name>